<protein>
    <recommendedName>
        <fullName evidence="4">DUF3038 domain-containing protein</fullName>
    </recommendedName>
</protein>
<dbReference type="EMBL" id="PVWJ01000011">
    <property type="protein sequence ID" value="PSB04501.1"/>
    <property type="molecule type" value="Genomic_DNA"/>
</dbReference>
<name>A0A2T1C8D7_9CYAN</name>
<dbReference type="InterPro" id="IPR021399">
    <property type="entry name" value="DUF3038"/>
</dbReference>
<evidence type="ECO:0000313" key="2">
    <source>
        <dbReference type="EMBL" id="PSB04501.1"/>
    </source>
</evidence>
<feature type="region of interest" description="Disordered" evidence="1">
    <location>
        <begin position="1"/>
        <end position="34"/>
    </location>
</feature>
<dbReference type="OrthoDB" id="509618at2"/>
<evidence type="ECO:0008006" key="4">
    <source>
        <dbReference type="Google" id="ProtNLM"/>
    </source>
</evidence>
<evidence type="ECO:0000256" key="1">
    <source>
        <dbReference type="SAM" id="MobiDB-lite"/>
    </source>
</evidence>
<gene>
    <name evidence="2" type="ORF">C7B64_03520</name>
</gene>
<dbReference type="Pfam" id="PF11237">
    <property type="entry name" value="DUF3038"/>
    <property type="match status" value="1"/>
</dbReference>
<reference evidence="2 3" key="2">
    <citation type="submission" date="2018-03" db="EMBL/GenBank/DDBJ databases">
        <title>The ancient ancestry and fast evolution of plastids.</title>
        <authorList>
            <person name="Moore K.R."/>
            <person name="Magnabosco C."/>
            <person name="Momper L."/>
            <person name="Gold D.A."/>
            <person name="Bosak T."/>
            <person name="Fournier G.P."/>
        </authorList>
    </citation>
    <scope>NUCLEOTIDE SEQUENCE [LARGE SCALE GENOMIC DNA]</scope>
    <source>
        <strain evidence="2 3">CCAP 1448/3</strain>
    </source>
</reference>
<reference evidence="2 3" key="1">
    <citation type="submission" date="2018-02" db="EMBL/GenBank/DDBJ databases">
        <authorList>
            <person name="Cohen D.B."/>
            <person name="Kent A.D."/>
        </authorList>
    </citation>
    <scope>NUCLEOTIDE SEQUENCE [LARGE SCALE GENOMIC DNA]</scope>
    <source>
        <strain evidence="2 3">CCAP 1448/3</strain>
    </source>
</reference>
<dbReference type="RefSeq" id="WP_106287273.1">
    <property type="nucleotide sequence ID" value="NZ_CAWNTC010000180.1"/>
</dbReference>
<accession>A0A2T1C8D7</accession>
<proteinExistence type="predicted"/>
<organism evidence="2 3">
    <name type="scientific">Merismopedia glauca CCAP 1448/3</name>
    <dbReference type="NCBI Taxonomy" id="1296344"/>
    <lineage>
        <taxon>Bacteria</taxon>
        <taxon>Bacillati</taxon>
        <taxon>Cyanobacteriota</taxon>
        <taxon>Cyanophyceae</taxon>
        <taxon>Synechococcales</taxon>
        <taxon>Merismopediaceae</taxon>
        <taxon>Merismopedia</taxon>
    </lineage>
</organism>
<sequence>MNPAVNAEPLTDSPSISTHPLLDKLPNPHLSPPVSPRRARLHLDLMLVALEALEVGGSEVMLAAAKELELTEIVKNRVALWRLRSTNPWRRSHTRRALKISEAKALVAIACHLSRRLTVNIRQMLLAYRQMQEKQLPLNHNFRLSQYLEKFRTHFRSRMNQRRTMVIAYKDDRKLDELAISLLNQLIFCTGTSGMERLWISLFDGEVE</sequence>
<evidence type="ECO:0000313" key="3">
    <source>
        <dbReference type="Proteomes" id="UP000238762"/>
    </source>
</evidence>
<keyword evidence="3" id="KW-1185">Reference proteome</keyword>
<comment type="caution">
    <text evidence="2">The sequence shown here is derived from an EMBL/GenBank/DDBJ whole genome shotgun (WGS) entry which is preliminary data.</text>
</comment>
<dbReference type="Proteomes" id="UP000238762">
    <property type="component" value="Unassembled WGS sequence"/>
</dbReference>
<dbReference type="AlphaFoldDB" id="A0A2T1C8D7"/>